<dbReference type="GO" id="GO:0004721">
    <property type="term" value="F:phosphoprotein phosphatase activity"/>
    <property type="evidence" value="ECO:0007669"/>
    <property type="project" value="InterPro"/>
</dbReference>
<dbReference type="EMBL" id="JH658466">
    <property type="protein sequence ID" value="EXK79650.1"/>
    <property type="molecule type" value="Genomic_DNA"/>
</dbReference>
<dbReference type="Pfam" id="PF13350">
    <property type="entry name" value="Y_phosphatase3"/>
    <property type="match status" value="1"/>
</dbReference>
<proteinExistence type="predicted"/>
<evidence type="ECO:0000313" key="2">
    <source>
        <dbReference type="Proteomes" id="UP000030663"/>
    </source>
</evidence>
<evidence type="ECO:0008006" key="3">
    <source>
        <dbReference type="Google" id="ProtNLM"/>
    </source>
</evidence>
<name>X0BBV9_FUSOX</name>
<organism evidence="1 2">
    <name type="scientific">Fusarium oxysporum f. sp. raphani 54005</name>
    <dbReference type="NCBI Taxonomy" id="1089458"/>
    <lineage>
        <taxon>Eukaryota</taxon>
        <taxon>Fungi</taxon>
        <taxon>Dikarya</taxon>
        <taxon>Ascomycota</taxon>
        <taxon>Pezizomycotina</taxon>
        <taxon>Sordariomycetes</taxon>
        <taxon>Hypocreomycetidae</taxon>
        <taxon>Hypocreales</taxon>
        <taxon>Nectriaceae</taxon>
        <taxon>Fusarium</taxon>
        <taxon>Fusarium oxysporum species complex</taxon>
    </lineage>
</organism>
<dbReference type="OrthoDB" id="449382at2759"/>
<dbReference type="SUPFAM" id="SSF52799">
    <property type="entry name" value="(Phosphotyrosine protein) phosphatases II"/>
    <property type="match status" value="1"/>
</dbReference>
<dbReference type="PANTHER" id="PTHR31126:SF73">
    <property type="entry name" value="TYROSINE SPECIFIC PROTEIN PHOSPHATASES DOMAIN-CONTAINING PROTEIN"/>
    <property type="match status" value="1"/>
</dbReference>
<dbReference type="InterPro" id="IPR029021">
    <property type="entry name" value="Prot-tyrosine_phosphatase-like"/>
</dbReference>
<dbReference type="PROSITE" id="PS00383">
    <property type="entry name" value="TYR_PHOSPHATASE_1"/>
    <property type="match status" value="1"/>
</dbReference>
<keyword evidence="2" id="KW-1185">Reference proteome</keyword>
<gene>
    <name evidence="1" type="ORF">FOQG_15785</name>
</gene>
<sequence>MDASMEATAARLLELAETDIRTPIPEDTIVAALSSPPFVDISGTFNTRDLGKVPGSPLRTSYAYRSGGLDGLDKSGMATLATTLGVKRVFDLRSEDERKKAPDPEITGIQNVWLPNIQHDVAVDVDDFSDGAGEEGYRKWYMSLLEAHGPIFKLILHHVRDRPEEPFLLHCTLGRDRTGIIAGVLLYLAGANRETMALDYILTRLGSEPVRKRMLDHVADTIGCRDFDTLGVHNLCSLRRTSWDAFVNDLQEKFGGLEGYIINELDLAREDVEKIKRNLSGQTD</sequence>
<accession>X0BBV9</accession>
<dbReference type="PANTHER" id="PTHR31126">
    <property type="entry name" value="TYROSINE-PROTEIN PHOSPHATASE"/>
    <property type="match status" value="1"/>
</dbReference>
<reference evidence="1 2" key="1">
    <citation type="submission" date="2011-11" db="EMBL/GenBank/DDBJ databases">
        <title>The Genome Sequence of Fusarium oxysporum PHW815.</title>
        <authorList>
            <consortium name="The Broad Institute Genome Sequencing Platform"/>
            <person name="Ma L.-J."/>
            <person name="Gale L.R."/>
            <person name="Schwartz D.C."/>
            <person name="Zhou S."/>
            <person name="Corby-Kistler H."/>
            <person name="Young S.K."/>
            <person name="Zeng Q."/>
            <person name="Gargeya S."/>
            <person name="Fitzgerald M."/>
            <person name="Haas B."/>
            <person name="Abouelleil A."/>
            <person name="Alvarado L."/>
            <person name="Arachchi H.M."/>
            <person name="Berlin A."/>
            <person name="Brown A."/>
            <person name="Chapman S.B."/>
            <person name="Chen Z."/>
            <person name="Dunbar C."/>
            <person name="Freedman E."/>
            <person name="Gearin G."/>
            <person name="Goldberg J."/>
            <person name="Griggs A."/>
            <person name="Gujja S."/>
            <person name="Heiman D."/>
            <person name="Howarth C."/>
            <person name="Larson L."/>
            <person name="Lui A."/>
            <person name="MacDonald P.J.P."/>
            <person name="Montmayeur A."/>
            <person name="Murphy C."/>
            <person name="Neiman D."/>
            <person name="Pearson M."/>
            <person name="Priest M."/>
            <person name="Roberts A."/>
            <person name="Saif S."/>
            <person name="Shea T."/>
            <person name="Shenoy N."/>
            <person name="Sisk P."/>
            <person name="Stolte C."/>
            <person name="Sykes S."/>
            <person name="Wortman J."/>
            <person name="Nusbaum C."/>
            <person name="Birren B."/>
        </authorList>
    </citation>
    <scope>NUCLEOTIDE SEQUENCE [LARGE SCALE GENOMIC DNA]</scope>
    <source>
        <strain evidence="1 2">54005</strain>
    </source>
</reference>
<dbReference type="AlphaFoldDB" id="X0BBV9"/>
<dbReference type="HOGENOM" id="CLU_057546_1_3_1"/>
<dbReference type="InterPro" id="IPR026893">
    <property type="entry name" value="Tyr/Ser_Pase_IphP-type"/>
</dbReference>
<dbReference type="Gene3D" id="3.90.190.10">
    <property type="entry name" value="Protein tyrosine phosphatase superfamily"/>
    <property type="match status" value="1"/>
</dbReference>
<dbReference type="InterPro" id="IPR016130">
    <property type="entry name" value="Tyr_Pase_AS"/>
</dbReference>
<dbReference type="Proteomes" id="UP000030663">
    <property type="component" value="Unassembled WGS sequence"/>
</dbReference>
<evidence type="ECO:0000313" key="1">
    <source>
        <dbReference type="EMBL" id="EXK79650.1"/>
    </source>
</evidence>
<protein>
    <recommendedName>
        <fullName evidence="3">Tyrosine specific protein phosphatases domain-containing protein</fullName>
    </recommendedName>
</protein>